<dbReference type="Pfam" id="PF10145">
    <property type="entry name" value="PhageMin_Tail"/>
    <property type="match status" value="1"/>
</dbReference>
<dbReference type="RefSeq" id="WP_003499865.1">
    <property type="nucleotide sequence ID" value="NZ_JAIWZC010000002.1"/>
</dbReference>
<reference evidence="5 6" key="1">
    <citation type="submission" date="2018-06" db="EMBL/GenBank/DDBJ databases">
        <authorList>
            <consortium name="Pathogen Informatics"/>
            <person name="Doyle S."/>
        </authorList>
    </citation>
    <scope>NUCLEOTIDE SEQUENCE [LARGE SCALE GENOMIC DNA]</scope>
    <source>
        <strain evidence="5 6">NCTC11224</strain>
    </source>
</reference>
<feature type="transmembrane region" description="Helical" evidence="3">
    <location>
        <begin position="394"/>
        <end position="423"/>
    </location>
</feature>
<evidence type="ECO:0000259" key="4">
    <source>
        <dbReference type="Pfam" id="PF10145"/>
    </source>
</evidence>
<evidence type="ECO:0000256" key="2">
    <source>
        <dbReference type="SAM" id="MobiDB-lite"/>
    </source>
</evidence>
<keyword evidence="3" id="KW-0472">Membrane</keyword>
<protein>
    <submittedName>
        <fullName evidence="5">Tail tape measure protein</fullName>
    </submittedName>
</protein>
<evidence type="ECO:0000256" key="1">
    <source>
        <dbReference type="ARBA" id="ARBA00022612"/>
    </source>
</evidence>
<evidence type="ECO:0000313" key="6">
    <source>
        <dbReference type="Proteomes" id="UP000251853"/>
    </source>
</evidence>
<feature type="transmembrane region" description="Helical" evidence="3">
    <location>
        <begin position="512"/>
        <end position="533"/>
    </location>
</feature>
<feature type="transmembrane region" description="Helical" evidence="3">
    <location>
        <begin position="539"/>
        <end position="557"/>
    </location>
</feature>
<dbReference type="PANTHER" id="PTHR37813">
    <property type="entry name" value="FELS-2 PROPHAGE PROTEIN"/>
    <property type="match status" value="1"/>
</dbReference>
<dbReference type="Gene3D" id="1.20.120.20">
    <property type="entry name" value="Apolipoprotein"/>
    <property type="match status" value="2"/>
</dbReference>
<dbReference type="PANTHER" id="PTHR37813:SF1">
    <property type="entry name" value="FELS-2 PROPHAGE PROTEIN"/>
    <property type="match status" value="1"/>
</dbReference>
<keyword evidence="3" id="KW-0812">Transmembrane</keyword>
<keyword evidence="3" id="KW-1133">Transmembrane helix</keyword>
<feature type="region of interest" description="Disordered" evidence="2">
    <location>
        <begin position="996"/>
        <end position="1026"/>
    </location>
</feature>
<keyword evidence="6" id="KW-1185">Reference proteome</keyword>
<dbReference type="Proteomes" id="UP000251853">
    <property type="component" value="Unassembled WGS sequence"/>
</dbReference>
<name>A0A2X2ULN2_9FIRM</name>
<gene>
    <name evidence="5" type="ORF">NCTC11224_03519</name>
</gene>
<evidence type="ECO:0000256" key="3">
    <source>
        <dbReference type="SAM" id="Phobius"/>
    </source>
</evidence>
<dbReference type="NCBIfam" id="TIGR01760">
    <property type="entry name" value="tape_meas_TP901"/>
    <property type="match status" value="1"/>
</dbReference>
<organism evidence="5 6">
    <name type="scientific">Enterocloster clostridioformis</name>
    <dbReference type="NCBI Taxonomy" id="1531"/>
    <lineage>
        <taxon>Bacteria</taxon>
        <taxon>Bacillati</taxon>
        <taxon>Bacillota</taxon>
        <taxon>Clostridia</taxon>
        <taxon>Lachnospirales</taxon>
        <taxon>Lachnospiraceae</taxon>
        <taxon>Enterocloster</taxon>
    </lineage>
</organism>
<dbReference type="AlphaFoldDB" id="A0A2X2ULN2"/>
<dbReference type="InterPro" id="IPR010090">
    <property type="entry name" value="Phage_tape_meas"/>
</dbReference>
<dbReference type="EMBL" id="UAVW01000015">
    <property type="protein sequence ID" value="SQB14471.1"/>
    <property type="molecule type" value="Genomic_DNA"/>
</dbReference>
<sequence length="1114" mass="116704">MSLESVFKLSLIMNLIDNLTEPMSRVSSAAGGSISKLQSMEQTLGGMTKGGAVMAGVGMQITDAALAPVEATFETRRALGELSSLGVKDLGALEDAARSFSDQWAGTSKADFISAAYDIKSGIASLSDEGVAQYTELAGVTAKATKSTIGQMTDLFATGYGIYKDFYGDLSDMEFGEMFSAGIATSVKQFKTDGSQMAGAIKTLGASATTAQVPLEEQLSVLGMLQATMSGAEAGTKYKAFLRSATKGGEALGLSFTDANNQLLSMPEILEQLRGKFGETMDAAEKMELQKAFGDTEAVALIDLMYNKTGDLQDNILSLYDSMGGGIGVATEMATAINETEPEKFQRLQQQIHNVTEDLGNSLLPTVNTVMGKVGEFIAKGAEWVQSHQELVRVIMLVVLCLGGFLTVAGSVIAVVGGVGLVFTKTAGFVTGFIGTIKKLPGMLDTVRIYGMYAGDGIKKGFSYIKSAGAGAINGIKNVALSMANMAKTAAISGVNALKSMATGLVGMAKQAIATASTALGPLISSVWSFTAALLANPITWVVIAIVGLIAGLVLLYNKCDWFRNLVDGIISGVKEKLGAAFAFVKNIFGAIGNVIGKVMGAAKATVEEKLGNMKRAYEEHGGGIKGVAAATVEGVKGYYTAGFTFLDNLTGGKLSAITSKVSAKFDEIKNTVSEKMSAVKQHFSDRLNDMKSAYEEHGGGLKGAAAAALEGVRGAYQDGFNAIDNLTGGKLSAITGKVSAKFNEIKNTVSEKMSAVKQHFSDRLSDMKSAYEEHGGGLKGAAAAALEGVRGAYEDKFNAIDNLTGGKLSAITSKVSEKFSEIKNTVSSAMEGAKQYAASKLEGMRATYEQQGGGMRGAMAATMTGIRSVAQDGFNFVDNLTGGKLSAIREKFSQGIQNVKNVVTGAFSWFRQSGAKILTTFTEGIKSAISAPVNAVKGALQKIRNMLPFSDAKTGPLSTLTLSGHRTMTTYATGLQQAADAPAGAAQGALEKVSTQLGPNIPTGPEAPKTPQGPPPSPTPMPLPAPLPVYSEEPETVGIAATRAPVRTIERREVSKEKETNTTTSEKDTGVSINEFHLTVDFSKIKELPMLLKFLREIEDYANANGLATQGEG</sequence>
<evidence type="ECO:0000313" key="5">
    <source>
        <dbReference type="EMBL" id="SQB14471.1"/>
    </source>
</evidence>
<accession>A0A2X2ULN2</accession>
<keyword evidence="1" id="KW-1188">Viral release from host cell</keyword>
<feature type="domain" description="Phage tail tape measure protein" evidence="4">
    <location>
        <begin position="95"/>
        <end position="294"/>
    </location>
</feature>
<feature type="compositionally biased region" description="Pro residues" evidence="2">
    <location>
        <begin position="1012"/>
        <end position="1026"/>
    </location>
</feature>
<proteinExistence type="predicted"/>